<dbReference type="NCBIfam" id="NF010640">
    <property type="entry name" value="PRK14037.1"/>
    <property type="match status" value="1"/>
</dbReference>
<dbReference type="PaxDb" id="273116-14324455"/>
<dbReference type="NCBIfam" id="NF041157">
    <property type="entry name" value="Cit_synThplmales"/>
    <property type="match status" value="1"/>
</dbReference>
<proteinExistence type="inferred from homology"/>
<dbReference type="InterPro" id="IPR002020">
    <property type="entry name" value="Citrate_synthase"/>
</dbReference>
<dbReference type="InterPro" id="IPR016142">
    <property type="entry name" value="Citrate_synth-like_lrg_a-sub"/>
</dbReference>
<keyword evidence="10" id="KW-1185">Reference proteome</keyword>
<dbReference type="Pfam" id="PF00285">
    <property type="entry name" value="Citrate_synt"/>
    <property type="match status" value="1"/>
</dbReference>
<dbReference type="PROSITE" id="PS00480">
    <property type="entry name" value="CITRATE_SYNTHASE"/>
    <property type="match status" value="1"/>
</dbReference>
<evidence type="ECO:0000256" key="2">
    <source>
        <dbReference type="ARBA" id="ARBA00010566"/>
    </source>
</evidence>
<reference evidence="9 10" key="2">
    <citation type="journal article" date="2000" name="Proc. Natl. Acad. Sci. U.S.A.">
        <title>Archaeal adaptation to higher temperatures revealed by genomic sequence of Thermoplasma volcanium.</title>
        <authorList>
            <person name="Kawashima T."/>
            <person name="Amano N."/>
            <person name="Koike H."/>
            <person name="Makino S."/>
            <person name="Higuchi S."/>
            <person name="Kawashima-Ohya Y."/>
            <person name="Watanabe K."/>
            <person name="Yamazaki M."/>
            <person name="Kanehori K."/>
            <person name="Kawamoto T."/>
            <person name="Nunoshiba T."/>
            <person name="Yamamoto Y."/>
            <person name="Aramaki H."/>
            <person name="Makino K."/>
            <person name="Suzuki M."/>
        </authorList>
    </citation>
    <scope>NUCLEOTIDE SEQUENCE [LARGE SCALE GENOMIC DNA]</scope>
    <source>
        <strain evidence="10">ATCC 51530 / DSM 4299 / JCM 9571 / NBRC 15438 / GSS1</strain>
    </source>
</reference>
<keyword evidence="3" id="KW-0816">Tricarboxylic acid cycle</keyword>
<dbReference type="EC" id="2.3.3.16" evidence="6"/>
<accession>Q97C64</accession>
<dbReference type="AlphaFoldDB" id="Q97C64"/>
<comment type="similarity">
    <text evidence="2 6 8">Belongs to the citrate synthase family.</text>
</comment>
<evidence type="ECO:0000313" key="10">
    <source>
        <dbReference type="Proteomes" id="UP000001017"/>
    </source>
</evidence>
<dbReference type="GO" id="GO:0036440">
    <property type="term" value="F:citrate synthase activity"/>
    <property type="evidence" value="ECO:0007669"/>
    <property type="project" value="UniProtKB-EC"/>
</dbReference>
<evidence type="ECO:0000256" key="1">
    <source>
        <dbReference type="ARBA" id="ARBA00005163"/>
    </source>
</evidence>
<gene>
    <name evidence="9" type="ORF">TVG0252956</name>
</gene>
<evidence type="ECO:0000256" key="5">
    <source>
        <dbReference type="ARBA" id="ARBA00049288"/>
    </source>
</evidence>
<comment type="catalytic activity">
    <reaction evidence="5 6">
        <text>oxaloacetate + acetyl-CoA + H2O = citrate + CoA + H(+)</text>
        <dbReference type="Rhea" id="RHEA:16845"/>
        <dbReference type="ChEBI" id="CHEBI:15377"/>
        <dbReference type="ChEBI" id="CHEBI:15378"/>
        <dbReference type="ChEBI" id="CHEBI:16452"/>
        <dbReference type="ChEBI" id="CHEBI:16947"/>
        <dbReference type="ChEBI" id="CHEBI:57287"/>
        <dbReference type="ChEBI" id="CHEBI:57288"/>
        <dbReference type="EC" id="2.3.3.16"/>
    </reaction>
</comment>
<dbReference type="PRINTS" id="PR00143">
    <property type="entry name" value="CITRTSNTHASE"/>
</dbReference>
<evidence type="ECO:0000313" key="9">
    <source>
        <dbReference type="EMBL" id="BAB59383.1"/>
    </source>
</evidence>
<reference evidence="9 10" key="1">
    <citation type="journal article" date="1999" name="Proc. Jpn. Acad.">
        <title>Determination of the complete genomic DNA sequence of Thermoplasma volvanium GSS1.</title>
        <authorList>
            <person name="Kawashima T."/>
            <person name="Yamamoto Y."/>
            <person name="Aramaki H."/>
            <person name="Nunoshiba T."/>
            <person name="Kawamoto T."/>
            <person name="Watanabe K."/>
            <person name="Yamazaki M."/>
            <person name="Kanehori K."/>
            <person name="Amano N."/>
            <person name="Ohya Y."/>
            <person name="Makino K."/>
            <person name="Suzuki M."/>
        </authorList>
    </citation>
    <scope>NUCLEOTIDE SEQUENCE [LARGE SCALE GENOMIC DNA]</scope>
    <source>
        <strain evidence="10">ATCC 51530 / DSM 4299 / JCM 9571 / NBRC 15438 / GSS1</strain>
    </source>
</reference>
<protein>
    <recommendedName>
        <fullName evidence="6 8">Citrate synthase</fullName>
        <ecNumber evidence="6">2.3.3.16</ecNumber>
    </recommendedName>
</protein>
<feature type="active site" evidence="7">
    <location>
        <position position="264"/>
    </location>
</feature>
<evidence type="ECO:0000256" key="6">
    <source>
        <dbReference type="PIRNR" id="PIRNR001369"/>
    </source>
</evidence>
<evidence type="ECO:0000256" key="4">
    <source>
        <dbReference type="ARBA" id="ARBA00022679"/>
    </source>
</evidence>
<dbReference type="PANTHER" id="PTHR42871:SF1">
    <property type="entry name" value="CITRATE SYNTHASE"/>
    <property type="match status" value="1"/>
</dbReference>
<dbReference type="RefSeq" id="WP_010916495.1">
    <property type="nucleotide sequence ID" value="NC_002689.2"/>
</dbReference>
<dbReference type="CDD" id="cd06118">
    <property type="entry name" value="citrate_synt_like_1"/>
    <property type="match status" value="1"/>
</dbReference>
<dbReference type="PANTHER" id="PTHR42871">
    <property type="entry name" value="CITRATE SYNTHASE"/>
    <property type="match status" value="1"/>
</dbReference>
<dbReference type="KEGG" id="tvo:TVG0252956"/>
<dbReference type="STRING" id="273116.gene:9381012"/>
<dbReference type="EMBL" id="BA000011">
    <property type="protein sequence ID" value="BAB59383.1"/>
    <property type="molecule type" value="Genomic_DNA"/>
</dbReference>
<dbReference type="InterPro" id="IPR011278">
    <property type="entry name" value="2-MeCitrate/Citrate_synth_II"/>
</dbReference>
<dbReference type="OrthoDB" id="21302at2157"/>
<dbReference type="Proteomes" id="UP000001017">
    <property type="component" value="Chromosome"/>
</dbReference>
<dbReference type="GO" id="GO:0005737">
    <property type="term" value="C:cytoplasm"/>
    <property type="evidence" value="ECO:0007669"/>
    <property type="project" value="InterPro"/>
</dbReference>
<dbReference type="PhylomeDB" id="Q97C64"/>
<keyword evidence="4 6" id="KW-0808">Transferase</keyword>
<dbReference type="InterPro" id="IPR036969">
    <property type="entry name" value="Citrate_synthase_sf"/>
</dbReference>
<dbReference type="HOGENOM" id="CLU_025068_2_1_2"/>
<evidence type="ECO:0000256" key="8">
    <source>
        <dbReference type="RuleBase" id="RU000441"/>
    </source>
</evidence>
<dbReference type="InterPro" id="IPR016143">
    <property type="entry name" value="Citrate_synth-like_sm_a-sub"/>
</dbReference>
<dbReference type="NCBIfam" id="TIGR01800">
    <property type="entry name" value="cit_synth_II"/>
    <property type="match status" value="1"/>
</dbReference>
<dbReference type="eggNOG" id="arCOG04237">
    <property type="taxonomic scope" value="Archaea"/>
</dbReference>
<comment type="pathway">
    <text evidence="1">Carbohydrate metabolism; tricarboxylic acid cycle.</text>
</comment>
<evidence type="ECO:0000256" key="3">
    <source>
        <dbReference type="ARBA" id="ARBA00022532"/>
    </source>
</evidence>
<dbReference type="UniPathway" id="UPA00223"/>
<organism evidence="9 10">
    <name type="scientific">Thermoplasma volcanium (strain ATCC 51530 / DSM 4299 / JCM 9571 / NBRC 15438 / GSS1)</name>
    <dbReference type="NCBI Taxonomy" id="273116"/>
    <lineage>
        <taxon>Archaea</taxon>
        <taxon>Methanobacteriati</taxon>
        <taxon>Thermoplasmatota</taxon>
        <taxon>Thermoplasmata</taxon>
        <taxon>Thermoplasmatales</taxon>
        <taxon>Thermoplasmataceae</taxon>
        <taxon>Thermoplasma</taxon>
    </lineage>
</organism>
<dbReference type="GO" id="GO:0006099">
    <property type="term" value="P:tricarboxylic acid cycle"/>
    <property type="evidence" value="ECO:0007669"/>
    <property type="project" value="UniProtKB-UniPathway"/>
</dbReference>
<name>Q97C64_THEVO</name>
<dbReference type="InterPro" id="IPR019810">
    <property type="entry name" value="Citrate_synthase_AS"/>
</dbReference>
<dbReference type="Gene3D" id="1.10.580.10">
    <property type="entry name" value="Citrate Synthase, domain 1"/>
    <property type="match status" value="1"/>
</dbReference>
<evidence type="ECO:0000256" key="7">
    <source>
        <dbReference type="PIRSR" id="PIRSR001369-1"/>
    </source>
</evidence>
<dbReference type="PIRSF" id="PIRSF001369">
    <property type="entry name" value="Citrate_synth"/>
    <property type="match status" value="1"/>
</dbReference>
<sequence>MPETTEEISKGLEDVNIKWTRLTTIDGNKGILRYGGYSVEDIINNGAQAEEIQYLFLYGELPNAQELKIFKENVQKGYNIPDFVINSIRQLPRESDAVAMQMAAVASMAASEIKFKWNKDTDRDVAAQMIGSMSAITANVYRHILGMPAERPKPSDSYAESFLKAAFGRNVTKEEVDAINTALILYTDHEVPASTTAGLVAVSTLSDIYSGITAALAALKGPLHGGAAEAAIAQFDEIKEPSNVEKWFNDNIINGKKRLMGFGHRVYKTYDPRAKIFKGIAENLSKNNAEVKKIYDIATKLEDLGVKQFGSKGIYPNTDYFSGIVYMSVGFPLRNNIYTALFALSRVTGWEAHFIEYVEEQQRLIRPRAVYVGPAERKFVKLPDRK</sequence>
<dbReference type="InterPro" id="IPR054926">
    <property type="entry name" value="Cit_synThplmales"/>
</dbReference>
<feature type="active site" evidence="7">
    <location>
        <position position="319"/>
    </location>
</feature>
<dbReference type="Gene3D" id="1.10.230.10">
    <property type="entry name" value="Cytochrome P450-Terp, domain 2"/>
    <property type="match status" value="1"/>
</dbReference>
<dbReference type="SUPFAM" id="SSF48256">
    <property type="entry name" value="Citrate synthase"/>
    <property type="match status" value="1"/>
</dbReference>
<dbReference type="GeneID" id="1440755"/>
<dbReference type="InterPro" id="IPR024176">
    <property type="entry name" value="Citrate_synthase_bac-typ"/>
</dbReference>